<accession>A0A6J4Q8A1</accession>
<organism evidence="2">
    <name type="scientific">uncultured Rubrobacteraceae bacterium</name>
    <dbReference type="NCBI Taxonomy" id="349277"/>
    <lineage>
        <taxon>Bacteria</taxon>
        <taxon>Bacillati</taxon>
        <taxon>Actinomycetota</taxon>
        <taxon>Rubrobacteria</taxon>
        <taxon>Rubrobacterales</taxon>
        <taxon>Rubrobacteraceae</taxon>
        <taxon>environmental samples</taxon>
    </lineage>
</organism>
<feature type="region of interest" description="Disordered" evidence="1">
    <location>
        <begin position="1"/>
        <end position="127"/>
    </location>
</feature>
<proteinExistence type="predicted"/>
<gene>
    <name evidence="2" type="ORF">AVDCRST_MAG55-3051</name>
</gene>
<sequence length="185" mass="19775">GRGDDHLDNRSSAGRGVRDRHLQRARAAQERHRGGLPSDRRPTQASLRPDPQPPRRRQKVLPPGAGGAQTGDPGPLPRDAAAGRRGAGPVRSEALRGHRQPLRGGGELPRAAVRPGARGLPGGALFDGEQDLLRPAALQRLRRLLQHEDPELPGGPLRQGDGFHGERVLRGPGARAGVRDGLLRL</sequence>
<dbReference type="AlphaFoldDB" id="A0A6J4Q8A1"/>
<name>A0A6J4Q8A1_9ACTN</name>
<dbReference type="EMBL" id="CADCUZ010000155">
    <property type="protein sequence ID" value="CAA9436376.1"/>
    <property type="molecule type" value="Genomic_DNA"/>
</dbReference>
<feature type="compositionally biased region" description="Low complexity" evidence="1">
    <location>
        <begin position="77"/>
        <end position="91"/>
    </location>
</feature>
<reference evidence="2" key="1">
    <citation type="submission" date="2020-02" db="EMBL/GenBank/DDBJ databases">
        <authorList>
            <person name="Meier V. D."/>
        </authorList>
    </citation>
    <scope>NUCLEOTIDE SEQUENCE</scope>
    <source>
        <strain evidence="2">AVDCRST_MAG55</strain>
    </source>
</reference>
<feature type="region of interest" description="Disordered" evidence="1">
    <location>
        <begin position="147"/>
        <end position="173"/>
    </location>
</feature>
<feature type="non-terminal residue" evidence="2">
    <location>
        <position position="1"/>
    </location>
</feature>
<feature type="non-terminal residue" evidence="2">
    <location>
        <position position="185"/>
    </location>
</feature>
<feature type="compositionally biased region" description="Basic and acidic residues" evidence="1">
    <location>
        <begin position="16"/>
        <end position="42"/>
    </location>
</feature>
<protein>
    <submittedName>
        <fullName evidence="2">LemA protein</fullName>
    </submittedName>
</protein>
<evidence type="ECO:0000256" key="1">
    <source>
        <dbReference type="SAM" id="MobiDB-lite"/>
    </source>
</evidence>
<evidence type="ECO:0000313" key="2">
    <source>
        <dbReference type="EMBL" id="CAA9436376.1"/>
    </source>
</evidence>